<dbReference type="Gene3D" id="3.20.20.520">
    <property type="entry name" value="Glycosyl hydrolase family 115"/>
    <property type="match status" value="1"/>
</dbReference>
<dbReference type="AlphaFoldDB" id="A0A484FUM8"/>
<sequence>MAYWYFWADVPPKFQKHIFALPQTTYHGEPSVRFRGIFINDEAPALTGWARQTFGGYSSEFYKTVFELLLRLKANFLWPAMWPGYPNPGASFFADDSENAEIANDYGIAVSTSHHEPMQRATNE</sequence>
<dbReference type="Pfam" id="PF15979">
    <property type="entry name" value="Glyco_hydro_115"/>
    <property type="match status" value="1"/>
</dbReference>
<dbReference type="EMBL" id="AMCV02000014">
    <property type="protein sequence ID" value="TDZ21583.1"/>
    <property type="molecule type" value="Genomic_DNA"/>
</dbReference>
<gene>
    <name evidence="1" type="ORF">Cob_v005628</name>
</gene>
<dbReference type="PANTHER" id="PTHR37842">
    <property type="match status" value="1"/>
</dbReference>
<evidence type="ECO:0000313" key="2">
    <source>
        <dbReference type="Proteomes" id="UP000014480"/>
    </source>
</evidence>
<evidence type="ECO:0000313" key="1">
    <source>
        <dbReference type="EMBL" id="TDZ21583.1"/>
    </source>
</evidence>
<organism evidence="1 2">
    <name type="scientific">Colletotrichum orbiculare (strain 104-T / ATCC 96160 / CBS 514.97 / LARS 414 / MAFF 240422)</name>
    <name type="common">Cucumber anthracnose fungus</name>
    <name type="synonym">Colletotrichum lagenarium</name>
    <dbReference type="NCBI Taxonomy" id="1213857"/>
    <lineage>
        <taxon>Eukaryota</taxon>
        <taxon>Fungi</taxon>
        <taxon>Dikarya</taxon>
        <taxon>Ascomycota</taxon>
        <taxon>Pezizomycotina</taxon>
        <taxon>Sordariomycetes</taxon>
        <taxon>Hypocreomycetidae</taxon>
        <taxon>Glomerellales</taxon>
        <taxon>Glomerellaceae</taxon>
        <taxon>Colletotrichum</taxon>
        <taxon>Colletotrichum orbiculare species complex</taxon>
    </lineage>
</organism>
<proteinExistence type="predicted"/>
<dbReference type="STRING" id="1213857.A0A484FUM8"/>
<comment type="caution">
    <text evidence="1">The sequence shown here is derived from an EMBL/GenBank/DDBJ whole genome shotgun (WGS) entry which is preliminary data.</text>
</comment>
<protein>
    <submittedName>
        <fullName evidence="1">Uncharacterized protein</fullName>
    </submittedName>
</protein>
<dbReference type="PANTHER" id="PTHR37842:SF2">
    <property type="entry name" value="GYLCOSYL HYDROLASE 115 C-TERMINAL DOMAIN-CONTAINING PROTEIN"/>
    <property type="match status" value="1"/>
</dbReference>
<dbReference type="OrthoDB" id="4849794at2759"/>
<keyword evidence="2" id="KW-1185">Reference proteome</keyword>
<dbReference type="Proteomes" id="UP000014480">
    <property type="component" value="Unassembled WGS sequence"/>
</dbReference>
<reference evidence="2" key="1">
    <citation type="journal article" date="2013" name="New Phytol.">
        <title>Comparative genomic and transcriptomic analyses reveal the hemibiotrophic stage shift of Colletotrichum fungi.</title>
        <authorList>
            <person name="Gan P."/>
            <person name="Ikeda K."/>
            <person name="Irieda H."/>
            <person name="Narusaka M."/>
            <person name="O'Connell R.J."/>
            <person name="Narusaka Y."/>
            <person name="Takano Y."/>
            <person name="Kubo Y."/>
            <person name="Shirasu K."/>
        </authorList>
    </citation>
    <scope>NUCLEOTIDE SEQUENCE [LARGE SCALE GENOMIC DNA]</scope>
    <source>
        <strain evidence="2">104-T / ATCC 96160 / CBS 514.97 / LARS 414 / MAFF 240422</strain>
    </source>
</reference>
<reference evidence="2" key="2">
    <citation type="journal article" date="2019" name="Mol. Plant Microbe Interact.">
        <title>Genome sequence resources for four phytopathogenic fungi from the Colletotrichum orbiculare species complex.</title>
        <authorList>
            <person name="Gan P."/>
            <person name="Tsushima A."/>
            <person name="Narusaka M."/>
            <person name="Narusaka Y."/>
            <person name="Takano Y."/>
            <person name="Kubo Y."/>
            <person name="Shirasu K."/>
        </authorList>
    </citation>
    <scope>GENOME REANNOTATION</scope>
    <source>
        <strain evidence="2">104-T / ATCC 96160 / CBS 514.97 / LARS 414 / MAFF 240422</strain>
    </source>
</reference>
<name>A0A484FUM8_COLOR</name>
<accession>A0A484FUM8</accession>
<dbReference type="InterPro" id="IPR042301">
    <property type="entry name" value="GH115_sf"/>
</dbReference>
<dbReference type="InterPro" id="IPR031924">
    <property type="entry name" value="GH115"/>
</dbReference>